<dbReference type="Pfam" id="PF02687">
    <property type="entry name" value="FtsX"/>
    <property type="match status" value="1"/>
</dbReference>
<evidence type="ECO:0000256" key="4">
    <source>
        <dbReference type="ARBA" id="ARBA00022989"/>
    </source>
</evidence>
<evidence type="ECO:0000259" key="8">
    <source>
        <dbReference type="Pfam" id="PF02687"/>
    </source>
</evidence>
<keyword evidence="5 7" id="KW-0472">Membrane</keyword>
<dbReference type="EMBL" id="JBBMQS010000004">
    <property type="protein sequence ID" value="MEM5497252.1"/>
    <property type="molecule type" value="Genomic_DNA"/>
</dbReference>
<evidence type="ECO:0000256" key="7">
    <source>
        <dbReference type="SAM" id="Phobius"/>
    </source>
</evidence>
<feature type="domain" description="ABC3 transporter permease C-terminal" evidence="8">
    <location>
        <begin position="289"/>
        <end position="398"/>
    </location>
</feature>
<evidence type="ECO:0000313" key="10">
    <source>
        <dbReference type="Proteomes" id="UP001461163"/>
    </source>
</evidence>
<organism evidence="9 10">
    <name type="scientific">Paraglaciecola mesophila</name>
    <dbReference type="NCBI Taxonomy" id="197222"/>
    <lineage>
        <taxon>Bacteria</taxon>
        <taxon>Pseudomonadati</taxon>
        <taxon>Pseudomonadota</taxon>
        <taxon>Gammaproteobacteria</taxon>
        <taxon>Alteromonadales</taxon>
        <taxon>Alteromonadaceae</taxon>
        <taxon>Paraglaciecola</taxon>
    </lineage>
</organism>
<evidence type="ECO:0000313" key="9">
    <source>
        <dbReference type="EMBL" id="MEM5497252.1"/>
    </source>
</evidence>
<sequence length="408" mass="45108">MNVFLNVGPIFRALTRHRFSAVLVVFQIGITMAIITNGLAITWDRFTHIERHTGIDEQYTFFLTSSGFTQDFNPRATIESDLRLIRATDGVIDAVQTNSFPLSDSGNWYELQTSTDKDAALIPAASYKFDEHGINTFALTLVAGENFSEQDTLWLNEADSKWPSHVLLSKATATALYGESDWQSAVGKTIYVNQRTPIVVKGIVEQLHAPWVEWQHVENSIISPARVTHNSARYVIRTKANRLDDLMQSLSATLAKENTQRVIRKIKSIQQAKNEIYAADIATVSILLVVIVVLAFVTAMGVAGLASFNINKRRQQIGIRRALGASKRQILQHFMLENALLCAVGAALGVLLTLVLNIFLVSQYALTPLPIVYLPLGIFIIFAISQLAVIKPAVRAMSVSPAMATRSI</sequence>
<keyword evidence="4 7" id="KW-1133">Transmembrane helix</keyword>
<reference evidence="9 10" key="1">
    <citation type="submission" date="2024-03" db="EMBL/GenBank/DDBJ databases">
        <title>Community enrichment and isolation of bacterial strains for fucoidan degradation.</title>
        <authorList>
            <person name="Sichert A."/>
        </authorList>
    </citation>
    <scope>NUCLEOTIDE SEQUENCE [LARGE SCALE GENOMIC DNA]</scope>
    <source>
        <strain evidence="9 10">AS12</strain>
    </source>
</reference>
<feature type="transmembrane region" description="Helical" evidence="7">
    <location>
        <begin position="371"/>
        <end position="390"/>
    </location>
</feature>
<dbReference type="PANTHER" id="PTHR30572">
    <property type="entry name" value="MEMBRANE COMPONENT OF TRANSPORTER-RELATED"/>
    <property type="match status" value="1"/>
</dbReference>
<comment type="similarity">
    <text evidence="6">Belongs to the ABC-4 integral membrane protein family.</text>
</comment>
<evidence type="ECO:0000256" key="2">
    <source>
        <dbReference type="ARBA" id="ARBA00022475"/>
    </source>
</evidence>
<comment type="caution">
    <text evidence="9">The sequence shown here is derived from an EMBL/GenBank/DDBJ whole genome shotgun (WGS) entry which is preliminary data.</text>
</comment>
<dbReference type="RefSeq" id="WP_342881346.1">
    <property type="nucleotide sequence ID" value="NZ_JBBMQS010000004.1"/>
</dbReference>
<evidence type="ECO:0000256" key="3">
    <source>
        <dbReference type="ARBA" id="ARBA00022692"/>
    </source>
</evidence>
<feature type="transmembrane region" description="Helical" evidence="7">
    <location>
        <begin position="338"/>
        <end position="359"/>
    </location>
</feature>
<dbReference type="PANTHER" id="PTHR30572:SF4">
    <property type="entry name" value="ABC TRANSPORTER PERMEASE YTRF"/>
    <property type="match status" value="1"/>
</dbReference>
<evidence type="ECO:0000256" key="5">
    <source>
        <dbReference type="ARBA" id="ARBA00023136"/>
    </source>
</evidence>
<evidence type="ECO:0000256" key="6">
    <source>
        <dbReference type="ARBA" id="ARBA00038076"/>
    </source>
</evidence>
<name>A0ABU9STP3_9ALTE</name>
<dbReference type="InterPro" id="IPR003838">
    <property type="entry name" value="ABC3_permease_C"/>
</dbReference>
<proteinExistence type="inferred from homology"/>
<keyword evidence="3 7" id="KW-0812">Transmembrane</keyword>
<protein>
    <submittedName>
        <fullName evidence="9">FtsX-like permease family protein</fullName>
    </submittedName>
</protein>
<comment type="subcellular location">
    <subcellularLocation>
        <location evidence="1">Cell membrane</location>
        <topology evidence="1">Multi-pass membrane protein</topology>
    </subcellularLocation>
</comment>
<keyword evidence="10" id="KW-1185">Reference proteome</keyword>
<keyword evidence="2" id="KW-1003">Cell membrane</keyword>
<feature type="transmembrane region" description="Helical" evidence="7">
    <location>
        <begin position="21"/>
        <end position="43"/>
    </location>
</feature>
<dbReference type="Proteomes" id="UP001461163">
    <property type="component" value="Unassembled WGS sequence"/>
</dbReference>
<feature type="transmembrane region" description="Helical" evidence="7">
    <location>
        <begin position="286"/>
        <end position="310"/>
    </location>
</feature>
<dbReference type="InterPro" id="IPR050250">
    <property type="entry name" value="Macrolide_Exporter_MacB"/>
</dbReference>
<gene>
    <name evidence="9" type="ORF">WNY77_07620</name>
</gene>
<evidence type="ECO:0000256" key="1">
    <source>
        <dbReference type="ARBA" id="ARBA00004651"/>
    </source>
</evidence>
<accession>A0ABU9STP3</accession>